<organism evidence="1 2">
    <name type="scientific">Amycolatopsis rhizosphaerae</name>
    <dbReference type="NCBI Taxonomy" id="2053003"/>
    <lineage>
        <taxon>Bacteria</taxon>
        <taxon>Bacillati</taxon>
        <taxon>Actinomycetota</taxon>
        <taxon>Actinomycetes</taxon>
        <taxon>Pseudonocardiales</taxon>
        <taxon>Pseudonocardiaceae</taxon>
        <taxon>Amycolatopsis</taxon>
    </lineage>
</organism>
<evidence type="ECO:0000313" key="2">
    <source>
        <dbReference type="Proteomes" id="UP000320011"/>
    </source>
</evidence>
<accession>A0A558C592</accession>
<protein>
    <submittedName>
        <fullName evidence="1">Uncharacterized protein</fullName>
    </submittedName>
</protein>
<reference evidence="1 2" key="1">
    <citation type="submission" date="2019-07" db="EMBL/GenBank/DDBJ databases">
        <authorList>
            <person name="Duangmal K."/>
            <person name="Teo W.F.A."/>
        </authorList>
    </citation>
    <scope>NUCLEOTIDE SEQUENCE [LARGE SCALE GENOMIC DNA]</scope>
    <source>
        <strain evidence="1 2">TBRC 6029</strain>
    </source>
</reference>
<comment type="caution">
    <text evidence="1">The sequence shown here is derived from an EMBL/GenBank/DDBJ whole genome shotgun (WGS) entry which is preliminary data.</text>
</comment>
<dbReference type="AlphaFoldDB" id="A0A558C592"/>
<dbReference type="RefSeq" id="WP_144590605.1">
    <property type="nucleotide sequence ID" value="NZ_VJWX01000238.1"/>
</dbReference>
<dbReference type="OrthoDB" id="5385235at2"/>
<gene>
    <name evidence="1" type="ORF">FNH05_22020</name>
</gene>
<dbReference type="Proteomes" id="UP000320011">
    <property type="component" value="Unassembled WGS sequence"/>
</dbReference>
<dbReference type="EMBL" id="VJWX01000238">
    <property type="protein sequence ID" value="TVT43940.1"/>
    <property type="molecule type" value="Genomic_DNA"/>
</dbReference>
<name>A0A558C592_9PSEU</name>
<sequence>MLAAGDGQIKWVVTDTGELRVAPHTVNGEEISHAAIANGSNVRAAGQANVAGSSDGGYFGLDIDNHSGHYFHNVDHSGDAVIQEGVDAFERHGVPDTWQRSPVGG</sequence>
<reference evidence="1 2" key="2">
    <citation type="submission" date="2019-08" db="EMBL/GenBank/DDBJ databases">
        <title>Amycolatopsis acidicola sp. nov., isolated from peat swamp forest soil.</title>
        <authorList>
            <person name="Srisuk N."/>
        </authorList>
    </citation>
    <scope>NUCLEOTIDE SEQUENCE [LARGE SCALE GENOMIC DNA]</scope>
    <source>
        <strain evidence="1 2">TBRC 6029</strain>
    </source>
</reference>
<keyword evidence="2" id="KW-1185">Reference proteome</keyword>
<evidence type="ECO:0000313" key="1">
    <source>
        <dbReference type="EMBL" id="TVT43940.1"/>
    </source>
</evidence>
<proteinExistence type="predicted"/>